<dbReference type="EMBL" id="JAESIY010000005">
    <property type="protein sequence ID" value="MBL3656616.1"/>
    <property type="molecule type" value="Genomic_DNA"/>
</dbReference>
<keyword evidence="3" id="KW-1185">Reference proteome</keyword>
<dbReference type="RefSeq" id="WP_202244403.1">
    <property type="nucleotide sequence ID" value="NZ_JAESIY010000005.1"/>
</dbReference>
<keyword evidence="1" id="KW-0812">Transmembrane</keyword>
<keyword evidence="1" id="KW-1133">Transmembrane helix</keyword>
<organism evidence="2 3">
    <name type="scientific">Fulvivirga sediminis</name>
    <dbReference type="NCBI Taxonomy" id="2803949"/>
    <lineage>
        <taxon>Bacteria</taxon>
        <taxon>Pseudomonadati</taxon>
        <taxon>Bacteroidota</taxon>
        <taxon>Cytophagia</taxon>
        <taxon>Cytophagales</taxon>
        <taxon>Fulvivirgaceae</taxon>
        <taxon>Fulvivirga</taxon>
    </lineage>
</organism>
<name>A0A937F586_9BACT</name>
<feature type="transmembrane region" description="Helical" evidence="1">
    <location>
        <begin position="6"/>
        <end position="31"/>
    </location>
</feature>
<keyword evidence="1" id="KW-0472">Membrane</keyword>
<reference evidence="2" key="1">
    <citation type="submission" date="2021-01" db="EMBL/GenBank/DDBJ databases">
        <title>Fulvivirga kasyanovii gen. nov., sp nov., a novel member of the phylum Bacteroidetes isolated from seawater in a mussel farm.</title>
        <authorList>
            <person name="Zhao L.-H."/>
            <person name="Wang Z.-J."/>
        </authorList>
    </citation>
    <scope>NUCLEOTIDE SEQUENCE</scope>
    <source>
        <strain evidence="2">2943</strain>
    </source>
</reference>
<feature type="transmembrane region" description="Helical" evidence="1">
    <location>
        <begin position="173"/>
        <end position="196"/>
    </location>
</feature>
<accession>A0A937F586</accession>
<evidence type="ECO:0000313" key="2">
    <source>
        <dbReference type="EMBL" id="MBL3656616.1"/>
    </source>
</evidence>
<protein>
    <submittedName>
        <fullName evidence="2">Uncharacterized protein</fullName>
    </submittedName>
</protein>
<comment type="caution">
    <text evidence="2">The sequence shown here is derived from an EMBL/GenBank/DDBJ whole genome shotgun (WGS) entry which is preliminary data.</text>
</comment>
<dbReference type="AlphaFoldDB" id="A0A937F586"/>
<proteinExistence type="predicted"/>
<sequence>MLGSPILEVVIGIVFIYLLFSLLSTIVNELIASIFRLRGKNLKSAIRRMLDDDRSQQQLSADFYNHPLIKYLSRTDKSLPAYIEPKAFSKVLIEIILSGRKVAKVGGVVKGTADDIFHKIEQLDMEGETVELLKTFAREAGNDWNVFSDKLENWFEQTMDRAKGWYNRKLKKITFGIGLVIALAFNIDTIQVYQILNRNAEVRKSVLESAANYIAYAKSDSAYTPGGDMDTTTTVGQVSNKLGKFLDEQIQPNTNMLGLGWNDESLRGCDASVSGVVCVVLKLAGWFITALAISLGSPFWFDLLNRLISLRGVGDNPEKKERKTIKPVG</sequence>
<evidence type="ECO:0000313" key="3">
    <source>
        <dbReference type="Proteomes" id="UP000659388"/>
    </source>
</evidence>
<evidence type="ECO:0000256" key="1">
    <source>
        <dbReference type="SAM" id="Phobius"/>
    </source>
</evidence>
<gene>
    <name evidence="2" type="ORF">JL102_10765</name>
</gene>
<dbReference type="Proteomes" id="UP000659388">
    <property type="component" value="Unassembled WGS sequence"/>
</dbReference>